<dbReference type="PANTHER" id="PTHR24096:SF422">
    <property type="entry name" value="BCDNA.GH02901"/>
    <property type="match status" value="1"/>
</dbReference>
<dbReference type="SUPFAM" id="SSF56801">
    <property type="entry name" value="Acetyl-CoA synthetase-like"/>
    <property type="match status" value="1"/>
</dbReference>
<sequence length="566" mass="62077">MIFTPPTFFPSLPSVPLEEPVGDLCLAKHLARTIGSDPADKRAPFIEATIDRAWTQDEISARVAQVAAALCSLWQLVPGQKWHKIVAILASNSVDILILSWAIHRMGGACPMMQPASSAEEIAGHFDLVPPFAMFASQELLPLAQEAVQLSSLSDLPLYSRSATLQQICHSTGFAKDLPPVQKGALSVNEATRRRIVAITHENLIASILQASEFLETTRETGSAIALACLPFSHIYGLWTAHLLMYIGDSVIIHRGFNFMEIMASIAKYRINTLYLVVPSAAGYQRSVAKWIYVGSTLAQFDLSSVRLIVSGGGPLSKEAFAKMQAVCPQVRILSGWVRSDRNLRCRVPVIYQLSYISDIFPGSSGVLLPGVRIRLKDDNGREIETLEEMGEIEIATPSLVRGHIDSASDALLPPTDNADFWWPTGDVGLFRAAPSGENHLFIVDRIRDMVKVKGNQVAPGQIEAHLIQHAAVAETAVIGIPDEVAGERVLAFVVREPSYAPETSEADLRREIRDYNDLELPEVCRLQDRIIFIDQIPKSASGKMLKRELRKQLSLPGVPSPLLST</sequence>
<dbReference type="PANTHER" id="PTHR24096">
    <property type="entry name" value="LONG-CHAIN-FATTY-ACID--COA LIGASE"/>
    <property type="match status" value="1"/>
</dbReference>
<evidence type="ECO:0000259" key="2">
    <source>
        <dbReference type="Pfam" id="PF13193"/>
    </source>
</evidence>
<dbReference type="Gene3D" id="3.30.300.30">
    <property type="match status" value="1"/>
</dbReference>
<reference evidence="3" key="2">
    <citation type="submission" date="2023-01" db="EMBL/GenBank/DDBJ databases">
        <authorList>
            <person name="Petersen C."/>
        </authorList>
    </citation>
    <scope>NUCLEOTIDE SEQUENCE</scope>
    <source>
        <strain evidence="3">IBT 12815</strain>
    </source>
</reference>
<feature type="domain" description="AMP-binding enzyme C-terminal" evidence="2">
    <location>
        <begin position="462"/>
        <end position="544"/>
    </location>
</feature>
<proteinExistence type="predicted"/>
<evidence type="ECO:0000259" key="1">
    <source>
        <dbReference type="Pfam" id="PF00501"/>
    </source>
</evidence>
<dbReference type="Pfam" id="PF13193">
    <property type="entry name" value="AMP-binding_C"/>
    <property type="match status" value="1"/>
</dbReference>
<dbReference type="GeneID" id="81593571"/>
<dbReference type="GO" id="GO:0016405">
    <property type="term" value="F:CoA-ligase activity"/>
    <property type="evidence" value="ECO:0007669"/>
    <property type="project" value="TreeGrafter"/>
</dbReference>
<dbReference type="AlphaFoldDB" id="A0AAD6DNE3"/>
<dbReference type="RefSeq" id="XP_056748616.1">
    <property type="nucleotide sequence ID" value="XM_056903329.1"/>
</dbReference>
<dbReference type="Pfam" id="PF00501">
    <property type="entry name" value="AMP-binding"/>
    <property type="match status" value="1"/>
</dbReference>
<reference evidence="3" key="1">
    <citation type="journal article" date="2023" name="IMA Fungus">
        <title>Comparative genomic study of the Penicillium genus elucidates a diverse pangenome and 15 lateral gene transfer events.</title>
        <authorList>
            <person name="Petersen C."/>
            <person name="Sorensen T."/>
            <person name="Nielsen M.R."/>
            <person name="Sondergaard T.E."/>
            <person name="Sorensen J.L."/>
            <person name="Fitzpatrick D.A."/>
            <person name="Frisvad J.C."/>
            <person name="Nielsen K.L."/>
        </authorList>
    </citation>
    <scope>NUCLEOTIDE SEQUENCE</scope>
    <source>
        <strain evidence="3">IBT 12815</strain>
    </source>
</reference>
<gene>
    <name evidence="3" type="ORF">N7537_012275</name>
</gene>
<dbReference type="Gene3D" id="3.40.50.12780">
    <property type="entry name" value="N-terminal domain of ligase-like"/>
    <property type="match status" value="1"/>
</dbReference>
<dbReference type="EMBL" id="JAQJAE010000006">
    <property type="protein sequence ID" value="KAJ5589597.1"/>
    <property type="molecule type" value="Genomic_DNA"/>
</dbReference>
<dbReference type="InterPro" id="IPR045851">
    <property type="entry name" value="AMP-bd_C_sf"/>
</dbReference>
<organism evidence="3 4">
    <name type="scientific">Penicillium hordei</name>
    <dbReference type="NCBI Taxonomy" id="40994"/>
    <lineage>
        <taxon>Eukaryota</taxon>
        <taxon>Fungi</taxon>
        <taxon>Dikarya</taxon>
        <taxon>Ascomycota</taxon>
        <taxon>Pezizomycotina</taxon>
        <taxon>Eurotiomycetes</taxon>
        <taxon>Eurotiomycetidae</taxon>
        <taxon>Eurotiales</taxon>
        <taxon>Aspergillaceae</taxon>
        <taxon>Penicillium</taxon>
    </lineage>
</organism>
<dbReference type="InterPro" id="IPR000873">
    <property type="entry name" value="AMP-dep_synth/lig_dom"/>
</dbReference>
<evidence type="ECO:0000313" key="3">
    <source>
        <dbReference type="EMBL" id="KAJ5589597.1"/>
    </source>
</evidence>
<dbReference type="Proteomes" id="UP001213799">
    <property type="component" value="Unassembled WGS sequence"/>
</dbReference>
<dbReference type="InterPro" id="IPR042099">
    <property type="entry name" value="ANL_N_sf"/>
</dbReference>
<keyword evidence="3" id="KW-0436">Ligase</keyword>
<protein>
    <submittedName>
        <fullName evidence="3">AMP dependent ligase/synthetase</fullName>
    </submittedName>
</protein>
<dbReference type="InterPro" id="IPR025110">
    <property type="entry name" value="AMP-bd_C"/>
</dbReference>
<feature type="domain" description="AMP-dependent synthetase/ligase" evidence="1">
    <location>
        <begin position="197"/>
        <end position="403"/>
    </location>
</feature>
<keyword evidence="4" id="KW-1185">Reference proteome</keyword>
<comment type="caution">
    <text evidence="3">The sequence shown here is derived from an EMBL/GenBank/DDBJ whole genome shotgun (WGS) entry which is preliminary data.</text>
</comment>
<accession>A0AAD6DNE3</accession>
<name>A0AAD6DNE3_9EURO</name>
<evidence type="ECO:0000313" key="4">
    <source>
        <dbReference type="Proteomes" id="UP001213799"/>
    </source>
</evidence>